<evidence type="ECO:0000313" key="4">
    <source>
        <dbReference type="EMBL" id="MFB9212146.1"/>
    </source>
</evidence>
<dbReference type="PANTHER" id="PTHR30344:SF1">
    <property type="entry name" value="6-PHOSPHOGLUCONOLACTONASE"/>
    <property type="match status" value="1"/>
</dbReference>
<keyword evidence="3" id="KW-0472">Membrane</keyword>
<dbReference type="InterPro" id="IPR019405">
    <property type="entry name" value="Lactonase_7-beta_prop"/>
</dbReference>
<reference evidence="4 5" key="1">
    <citation type="submission" date="2024-09" db="EMBL/GenBank/DDBJ databases">
        <authorList>
            <person name="Sun Q."/>
            <person name="Mori K."/>
        </authorList>
    </citation>
    <scope>NUCLEOTIDE SEQUENCE [LARGE SCALE GENOMIC DNA]</scope>
    <source>
        <strain evidence="4 5">CECT 7682</strain>
    </source>
</reference>
<dbReference type="PANTHER" id="PTHR30344">
    <property type="entry name" value="6-PHOSPHOGLUCONOLACTONASE-RELATED"/>
    <property type="match status" value="1"/>
</dbReference>
<protein>
    <submittedName>
        <fullName evidence="4">Lactonase family protein</fullName>
    </submittedName>
</protein>
<proteinExistence type="inferred from homology"/>
<dbReference type="Pfam" id="PF10282">
    <property type="entry name" value="Lactonase"/>
    <property type="match status" value="1"/>
</dbReference>
<dbReference type="InterPro" id="IPR011048">
    <property type="entry name" value="Haem_d1_sf"/>
</dbReference>
<name>A0ABV5J5R8_9BACT</name>
<evidence type="ECO:0000256" key="2">
    <source>
        <dbReference type="ARBA" id="ARBA00022526"/>
    </source>
</evidence>
<comment type="caution">
    <text evidence="4">The sequence shown here is derived from an EMBL/GenBank/DDBJ whole genome shotgun (WGS) entry which is preliminary data.</text>
</comment>
<evidence type="ECO:0000256" key="3">
    <source>
        <dbReference type="SAM" id="Phobius"/>
    </source>
</evidence>
<gene>
    <name evidence="4" type="ORF">ACFFUR_10030</name>
</gene>
<dbReference type="Proteomes" id="UP001589654">
    <property type="component" value="Unassembled WGS sequence"/>
</dbReference>
<dbReference type="Gene3D" id="2.130.10.10">
    <property type="entry name" value="YVTN repeat-like/Quinoprotein amine dehydrogenase"/>
    <property type="match status" value="1"/>
</dbReference>
<keyword evidence="5" id="KW-1185">Reference proteome</keyword>
<dbReference type="InterPro" id="IPR050282">
    <property type="entry name" value="Cycloisomerase_2"/>
</dbReference>
<comment type="similarity">
    <text evidence="1">Belongs to the cycloisomerase 2 family.</text>
</comment>
<organism evidence="4 5">
    <name type="scientific">Echinicola jeungdonensis</name>
    <dbReference type="NCBI Taxonomy" id="709343"/>
    <lineage>
        <taxon>Bacteria</taxon>
        <taxon>Pseudomonadati</taxon>
        <taxon>Bacteroidota</taxon>
        <taxon>Cytophagia</taxon>
        <taxon>Cytophagales</taxon>
        <taxon>Cyclobacteriaceae</taxon>
        <taxon>Echinicola</taxon>
    </lineage>
</organism>
<keyword evidence="2" id="KW-0119">Carbohydrate metabolism</keyword>
<dbReference type="EMBL" id="JBHMEW010000058">
    <property type="protein sequence ID" value="MFB9212146.1"/>
    <property type="molecule type" value="Genomic_DNA"/>
</dbReference>
<accession>A0ABV5J5R8</accession>
<feature type="transmembrane region" description="Helical" evidence="3">
    <location>
        <begin position="7"/>
        <end position="29"/>
    </location>
</feature>
<keyword evidence="2" id="KW-0313">Glucose metabolism</keyword>
<keyword evidence="3" id="KW-1133">Transmembrane helix</keyword>
<keyword evidence="3" id="KW-0812">Transmembrane</keyword>
<dbReference type="RefSeq" id="WP_290249607.1">
    <property type="nucleotide sequence ID" value="NZ_JAUFQT010000002.1"/>
</dbReference>
<evidence type="ECO:0000256" key="1">
    <source>
        <dbReference type="ARBA" id="ARBA00005564"/>
    </source>
</evidence>
<evidence type="ECO:0000313" key="5">
    <source>
        <dbReference type="Proteomes" id="UP001589654"/>
    </source>
</evidence>
<dbReference type="InterPro" id="IPR015943">
    <property type="entry name" value="WD40/YVTN_repeat-like_dom_sf"/>
</dbReference>
<dbReference type="SUPFAM" id="SSF51004">
    <property type="entry name" value="C-terminal (heme d1) domain of cytochrome cd1-nitrite reductase"/>
    <property type="match status" value="1"/>
</dbReference>
<sequence>MKTNNLLLSGFLQGLMQIPIITGILLNFFSCQNPDSDNQDRLKSNLKFWVGTYTSQSDQGIHLIELNPKTNDFDSLLLQNGINNPSFVISNQDQSLLFSVQESGGDIGGSVCSFHFDGDSLKLHPINSVSTLGSGPCYISLSPDEKYLLAANYRSGDLAVIPVLEDGTLGEALQKFKHKGNSINPNRQEKPHVHSIVFHPDGKRFLVGDLGTDRIYCYETTMEENSPFKAATPPYYEVKAGSGPRHLVFNHTGNKFYLIHELTAEVGLYSYVEKEDKIEIEHLATYPLAEDDFSGEVSGAEIKISNDGKYLYASNRGEANQIIVFEIDQKSGKLNKIQTVSSEGQTPRNFTLSRDGNYLLVGNQNSNEIVLMDRNRKTGKIQDTKVRFPIHKPVYFYEIENK</sequence>